<accession>A0ABM9PIP5</accession>
<evidence type="ECO:0000313" key="3">
    <source>
        <dbReference type="Proteomes" id="UP001497602"/>
    </source>
</evidence>
<dbReference type="InterPro" id="IPR027417">
    <property type="entry name" value="P-loop_NTPase"/>
</dbReference>
<dbReference type="EMBL" id="CAXJRC010000007">
    <property type="protein sequence ID" value="CAL2105489.1"/>
    <property type="molecule type" value="Genomic_DNA"/>
</dbReference>
<comment type="caution">
    <text evidence="2">The sequence shown here is derived from an EMBL/GenBank/DDBJ whole genome shotgun (WGS) entry which is preliminary data.</text>
</comment>
<evidence type="ECO:0008006" key="4">
    <source>
        <dbReference type="Google" id="ProtNLM"/>
    </source>
</evidence>
<reference evidence="2 3" key="1">
    <citation type="submission" date="2024-05" db="EMBL/GenBank/DDBJ databases">
        <authorList>
            <person name="Duchaud E."/>
        </authorList>
    </citation>
    <scope>NUCLEOTIDE SEQUENCE [LARGE SCALE GENOMIC DNA]</scope>
    <source>
        <strain evidence="2">Ena-SAMPLE-TAB-13-05-2024-13:56:06:370-140305</strain>
    </source>
</reference>
<feature type="compositionally biased region" description="Basic and acidic residues" evidence="1">
    <location>
        <begin position="439"/>
        <end position="458"/>
    </location>
</feature>
<proteinExistence type="predicted"/>
<sequence>MTGVQALDMGIKYLFLEWARGTGKSTILGWVVKEAARQLPRATGVLVGQTYMQMLARTLPSTKEGLEMFGFHEGIDYVVGRHGKKLGFEMPYQAPSKWDNVIHFRNGFILVLVSLDNPNSGRGLNSYIVIGDEAALLDPERLFNNVQTTNRASKIWFEKSKLLNAEIFATSTPMTKRGKWFTSYEKKILDAIKGISNEITNPSQYAFIKANAFANSMNLTKGWFKRMKLNSPSISHYNAEILNIRPKFVLESFYPQLSAEKHYYENFNNNYLESVGVKAHKSSFNCKQDADLRRNKPLIIELDWGVFNSMVVSQDDGKDWNFLKSFWVKNPKIIDDLIDQDFAPYYSSHSKKVIHLYYDRNGNNRQANSKITMAEQAIAAFKRNGWKVIVKTPRTVDPPHNEKFVVVNYLLRYGGTKGLPNIRINMHNAHDLTVSLEDAPAKEGSKGIQKDKSSERSKVIPQEHATHLSDAFDLAIYWRYKDKVMRLINNNTERWSVPLFGSAR</sequence>
<feature type="region of interest" description="Disordered" evidence="1">
    <location>
        <begin position="439"/>
        <end position="460"/>
    </location>
</feature>
<evidence type="ECO:0000256" key="1">
    <source>
        <dbReference type="SAM" id="MobiDB-lite"/>
    </source>
</evidence>
<dbReference type="Gene3D" id="3.40.50.300">
    <property type="entry name" value="P-loop containing nucleotide triphosphate hydrolases"/>
    <property type="match status" value="1"/>
</dbReference>
<keyword evidence="3" id="KW-1185">Reference proteome</keyword>
<evidence type="ECO:0000313" key="2">
    <source>
        <dbReference type="EMBL" id="CAL2105489.1"/>
    </source>
</evidence>
<protein>
    <recommendedName>
        <fullName evidence="4">Terminase</fullName>
    </recommendedName>
</protein>
<dbReference type="RefSeq" id="WP_348737315.1">
    <property type="nucleotide sequence ID" value="NZ_CAXJRC010000007.1"/>
</dbReference>
<organism evidence="2 3">
    <name type="scientific">Tenacibaculum vairaonense</name>
    <dbReference type="NCBI Taxonomy" id="3137860"/>
    <lineage>
        <taxon>Bacteria</taxon>
        <taxon>Pseudomonadati</taxon>
        <taxon>Bacteroidota</taxon>
        <taxon>Flavobacteriia</taxon>
        <taxon>Flavobacteriales</taxon>
        <taxon>Flavobacteriaceae</taxon>
        <taxon>Tenacibaculum</taxon>
    </lineage>
</organism>
<dbReference type="Proteomes" id="UP001497602">
    <property type="component" value="Unassembled WGS sequence"/>
</dbReference>
<name>A0ABM9PIP5_9FLAO</name>
<gene>
    <name evidence="2" type="ORF">T190115A13A_160022</name>
</gene>